<reference evidence="1" key="2">
    <citation type="submission" date="2020-05" db="UniProtKB">
        <authorList>
            <consortium name="EnsemblMetazoa"/>
        </authorList>
    </citation>
    <scope>IDENTIFICATION</scope>
    <source>
        <strain evidence="1">MINIMUS1</strain>
    </source>
</reference>
<name>A0A182W5U3_9DIPT</name>
<proteinExistence type="predicted"/>
<sequence length="87" mass="9596">TLDAARIWFKSWRFENTVNRRPFASGSVCKCPLPATVLAGQCCPSVRRASATVRDTPPAFKQSNLLLRPNIFVRHHGVVCAPIGMCV</sequence>
<keyword evidence="2" id="KW-1185">Reference proteome</keyword>
<dbReference type="EnsemblMetazoa" id="AMIN005709-RA">
    <property type="protein sequence ID" value="AMIN005709-PA"/>
    <property type="gene ID" value="AMIN005709"/>
</dbReference>
<dbReference type="Proteomes" id="UP000075920">
    <property type="component" value="Unassembled WGS sequence"/>
</dbReference>
<dbReference type="AlphaFoldDB" id="A0A182W5U3"/>
<reference evidence="2" key="1">
    <citation type="submission" date="2013-03" db="EMBL/GenBank/DDBJ databases">
        <title>The Genome Sequence of Anopheles minimus MINIMUS1.</title>
        <authorList>
            <consortium name="The Broad Institute Genomics Platform"/>
            <person name="Neafsey D.E."/>
            <person name="Walton C."/>
            <person name="Walker B."/>
            <person name="Young S.K."/>
            <person name="Zeng Q."/>
            <person name="Gargeya S."/>
            <person name="Fitzgerald M."/>
            <person name="Haas B."/>
            <person name="Abouelleil A."/>
            <person name="Allen A.W."/>
            <person name="Alvarado L."/>
            <person name="Arachchi H.M."/>
            <person name="Berlin A.M."/>
            <person name="Chapman S.B."/>
            <person name="Gainer-Dewar J."/>
            <person name="Goldberg J."/>
            <person name="Griggs A."/>
            <person name="Gujja S."/>
            <person name="Hansen M."/>
            <person name="Howarth C."/>
            <person name="Imamovic A."/>
            <person name="Ireland A."/>
            <person name="Larimer J."/>
            <person name="McCowan C."/>
            <person name="Murphy C."/>
            <person name="Pearson M."/>
            <person name="Poon T.W."/>
            <person name="Priest M."/>
            <person name="Roberts A."/>
            <person name="Saif S."/>
            <person name="Shea T."/>
            <person name="Sisk P."/>
            <person name="Sykes S."/>
            <person name="Wortman J."/>
            <person name="Nusbaum C."/>
            <person name="Birren B."/>
        </authorList>
    </citation>
    <scope>NUCLEOTIDE SEQUENCE [LARGE SCALE GENOMIC DNA]</scope>
    <source>
        <strain evidence="2">MINIMUS1</strain>
    </source>
</reference>
<protein>
    <submittedName>
        <fullName evidence="1">Uncharacterized protein</fullName>
    </submittedName>
</protein>
<dbReference type="VEuPathDB" id="VectorBase:AMIN005709"/>
<evidence type="ECO:0000313" key="1">
    <source>
        <dbReference type="EnsemblMetazoa" id="AMIN005709-PA"/>
    </source>
</evidence>
<accession>A0A182W5U3</accession>
<evidence type="ECO:0000313" key="2">
    <source>
        <dbReference type="Proteomes" id="UP000075920"/>
    </source>
</evidence>
<organism evidence="1 2">
    <name type="scientific">Anopheles minimus</name>
    <dbReference type="NCBI Taxonomy" id="112268"/>
    <lineage>
        <taxon>Eukaryota</taxon>
        <taxon>Metazoa</taxon>
        <taxon>Ecdysozoa</taxon>
        <taxon>Arthropoda</taxon>
        <taxon>Hexapoda</taxon>
        <taxon>Insecta</taxon>
        <taxon>Pterygota</taxon>
        <taxon>Neoptera</taxon>
        <taxon>Endopterygota</taxon>
        <taxon>Diptera</taxon>
        <taxon>Nematocera</taxon>
        <taxon>Culicoidea</taxon>
        <taxon>Culicidae</taxon>
        <taxon>Anophelinae</taxon>
        <taxon>Anopheles</taxon>
    </lineage>
</organism>